<dbReference type="Proteomes" id="UP001153076">
    <property type="component" value="Unassembled WGS sequence"/>
</dbReference>
<comment type="caution">
    <text evidence="2">The sequence shown here is derived from an EMBL/GenBank/DDBJ whole genome shotgun (WGS) entry which is preliminary data.</text>
</comment>
<dbReference type="EMBL" id="JAKOGI010000075">
    <property type="protein sequence ID" value="KAJ8445617.1"/>
    <property type="molecule type" value="Genomic_DNA"/>
</dbReference>
<evidence type="ECO:0000313" key="3">
    <source>
        <dbReference type="Proteomes" id="UP001153076"/>
    </source>
</evidence>
<reference evidence="2" key="1">
    <citation type="submission" date="2022-04" db="EMBL/GenBank/DDBJ databases">
        <title>Carnegiea gigantea Genome sequencing and assembly v2.</title>
        <authorList>
            <person name="Copetti D."/>
            <person name="Sanderson M.J."/>
            <person name="Burquez A."/>
            <person name="Wojciechowski M.F."/>
        </authorList>
    </citation>
    <scope>NUCLEOTIDE SEQUENCE</scope>
    <source>
        <strain evidence="2">SGP5-SGP5p</strain>
        <tissue evidence="2">Aerial part</tissue>
    </source>
</reference>
<feature type="compositionally biased region" description="Basic and acidic residues" evidence="1">
    <location>
        <begin position="183"/>
        <end position="203"/>
    </location>
</feature>
<protein>
    <submittedName>
        <fullName evidence="2">Uncharacterized protein</fullName>
    </submittedName>
</protein>
<gene>
    <name evidence="2" type="ORF">Cgig2_018558</name>
</gene>
<evidence type="ECO:0000256" key="1">
    <source>
        <dbReference type="SAM" id="MobiDB-lite"/>
    </source>
</evidence>
<dbReference type="OrthoDB" id="1021492at2759"/>
<organism evidence="2 3">
    <name type="scientific">Carnegiea gigantea</name>
    <dbReference type="NCBI Taxonomy" id="171969"/>
    <lineage>
        <taxon>Eukaryota</taxon>
        <taxon>Viridiplantae</taxon>
        <taxon>Streptophyta</taxon>
        <taxon>Embryophyta</taxon>
        <taxon>Tracheophyta</taxon>
        <taxon>Spermatophyta</taxon>
        <taxon>Magnoliopsida</taxon>
        <taxon>eudicotyledons</taxon>
        <taxon>Gunneridae</taxon>
        <taxon>Pentapetalae</taxon>
        <taxon>Caryophyllales</taxon>
        <taxon>Cactineae</taxon>
        <taxon>Cactaceae</taxon>
        <taxon>Cactoideae</taxon>
        <taxon>Echinocereeae</taxon>
        <taxon>Carnegiea</taxon>
    </lineage>
</organism>
<name>A0A9Q1QKH4_9CARY</name>
<accession>A0A9Q1QKH4</accession>
<dbReference type="AlphaFoldDB" id="A0A9Q1QKH4"/>
<evidence type="ECO:0000313" key="2">
    <source>
        <dbReference type="EMBL" id="KAJ8445617.1"/>
    </source>
</evidence>
<feature type="region of interest" description="Disordered" evidence="1">
    <location>
        <begin position="176"/>
        <end position="236"/>
    </location>
</feature>
<keyword evidence="3" id="KW-1185">Reference proteome</keyword>
<sequence length="355" mass="39153">MANRYPLFASPIDAEKHPFQIDGLVGVLGSCQMSPMGFVGFFVRLDMPGVPRNGFRNFVVTFNATAPKKESFPFDESERVYVGYLNVNRNPLVIPVQVIAQNGSFLMLFPATEGGLYFMPLPRSASAQIALQGAGTSSGNSIDEAEGILDKMNLDAINLERSGKYGLLKISSTETTKGSTKTKRVDSSRESIDKAEGSAKFEQGKGPFGKPIDKADEESAPVDSSPTKQSSHEVPEAQSKNVSFMVVSASANAVILMVYAGKHIIIRYCNRLKIKGLDGVCEKRVVQEDGRYSLYLSADLPGLDPYLCVTTDQERCVLVYGKPQPQEYYVHFRGIRNYLFFVQLRCSCCKFDNVR</sequence>
<proteinExistence type="predicted"/>